<dbReference type="Proteomes" id="UP000269396">
    <property type="component" value="Unassembled WGS sequence"/>
</dbReference>
<sequence length="149" mass="17155">MIQTSFHDVSYNNHQASDDFLSRQHKLRGLSNANRKLHLISVCLTITSKQATRYRTSTLLTWHVFGYNDDSVTTLKHRLRWLGHVLRMSCQRFHVAHCLPTLGPAGKPERWLGCVMVSWYKRCTELVSVGPSRFSGWGPRDGATQWLET</sequence>
<proteinExistence type="predicted"/>
<organism evidence="1 2">
    <name type="scientific">Schistosoma mattheei</name>
    <dbReference type="NCBI Taxonomy" id="31246"/>
    <lineage>
        <taxon>Eukaryota</taxon>
        <taxon>Metazoa</taxon>
        <taxon>Spiralia</taxon>
        <taxon>Lophotrochozoa</taxon>
        <taxon>Platyhelminthes</taxon>
        <taxon>Trematoda</taxon>
        <taxon>Digenea</taxon>
        <taxon>Strigeidida</taxon>
        <taxon>Schistosomatoidea</taxon>
        <taxon>Schistosomatidae</taxon>
        <taxon>Schistosoma</taxon>
    </lineage>
</organism>
<dbReference type="AlphaFoldDB" id="A0A183NM89"/>
<evidence type="ECO:0000313" key="2">
    <source>
        <dbReference type="Proteomes" id="UP000269396"/>
    </source>
</evidence>
<gene>
    <name evidence="1" type="ORF">SMTD_LOCUS3226</name>
</gene>
<reference evidence="1 2" key="1">
    <citation type="submission" date="2018-11" db="EMBL/GenBank/DDBJ databases">
        <authorList>
            <consortium name="Pathogen Informatics"/>
        </authorList>
    </citation>
    <scope>NUCLEOTIDE SEQUENCE [LARGE SCALE GENOMIC DNA]</scope>
    <source>
        <strain evidence="1">Denwood</strain>
        <strain evidence="2">Denwood, Zambia</strain>
    </source>
</reference>
<evidence type="ECO:0000313" key="1">
    <source>
        <dbReference type="EMBL" id="VDO93258.1"/>
    </source>
</evidence>
<protein>
    <submittedName>
        <fullName evidence="1 3">Uncharacterized protein</fullName>
    </submittedName>
</protein>
<name>A0A183NM89_9TREM</name>
<dbReference type="EMBL" id="UZAL01005465">
    <property type="protein sequence ID" value="VDO93258.1"/>
    <property type="molecule type" value="Genomic_DNA"/>
</dbReference>
<dbReference type="Proteomes" id="UP000050791">
    <property type="component" value="Unassembled WGS sequence"/>
</dbReference>
<evidence type="ECO:0000313" key="3">
    <source>
        <dbReference type="WBParaSite" id="SMTH1_25770.1"/>
    </source>
</evidence>
<keyword evidence="2" id="KW-1185">Reference proteome</keyword>
<reference evidence="3" key="2">
    <citation type="submission" date="2023-11" db="UniProtKB">
        <authorList>
            <consortium name="WormBaseParasite"/>
        </authorList>
    </citation>
    <scope>IDENTIFICATION</scope>
</reference>
<dbReference type="WBParaSite" id="SMTH1_25770.1">
    <property type="protein sequence ID" value="SMTH1_25770.1"/>
    <property type="gene ID" value="SMTH1_25770"/>
</dbReference>
<accession>A0A183NM89</accession>